<gene>
    <name evidence="1" type="ORF">AAM4_0386</name>
</gene>
<dbReference type="GO" id="GO:0006310">
    <property type="term" value="P:DNA recombination"/>
    <property type="evidence" value="ECO:0007669"/>
    <property type="project" value="InterPro"/>
</dbReference>
<dbReference type="SUPFAM" id="SSF103084">
    <property type="entry name" value="Holliday junction resolvase RusA"/>
    <property type="match status" value="1"/>
</dbReference>
<reference evidence="1" key="1">
    <citation type="submission" date="2014-07" db="EMBL/GenBank/DDBJ databases">
        <authorList>
            <person name="Zhang J.E."/>
            <person name="Yang H."/>
            <person name="Guo J."/>
            <person name="Deng Z."/>
            <person name="Luo H."/>
            <person name="Luo M."/>
            <person name="Zhao B."/>
        </authorList>
    </citation>
    <scope>NUCLEOTIDE SEQUENCE</scope>
    <source>
        <strain evidence="1">AM4</strain>
    </source>
</reference>
<proteinExistence type="predicted"/>
<protein>
    <submittedName>
        <fullName evidence="1">Crossover junction endodeoxyribonuclease, RusA-like</fullName>
    </submittedName>
</protein>
<accession>A0A1L7R8X3</accession>
<sequence length="141" mass="15982">MTTNAITTGAGVLVWEAPMRLAAADVLTGNGRDGRREKIRKTRAIRTVAEATARYRRAPHLHRARIVIGVDYPDRRRRDIHNLHWTVKPLVDGLTRAGLLPDDDDRHLDGITLQPSGRLSPKILGQRTYTFHIHVYQEPQP</sequence>
<dbReference type="RefSeq" id="WP_210578607.1">
    <property type="nucleotide sequence ID" value="NZ_LK995470.1"/>
</dbReference>
<organism evidence="1">
    <name type="scientific">Actinomyces succiniciruminis</name>
    <dbReference type="NCBI Taxonomy" id="1522002"/>
    <lineage>
        <taxon>Bacteria</taxon>
        <taxon>Bacillati</taxon>
        <taxon>Actinomycetota</taxon>
        <taxon>Actinomycetes</taxon>
        <taxon>Actinomycetales</taxon>
        <taxon>Actinomycetaceae</taxon>
        <taxon>Actinomyces</taxon>
    </lineage>
</organism>
<name>A0A1L7R8X3_9ACTO</name>
<dbReference type="AlphaFoldDB" id="A0A1L7R8X3"/>
<dbReference type="InterPro" id="IPR036614">
    <property type="entry name" value="RusA-like_sf"/>
</dbReference>
<dbReference type="GO" id="GO:0000287">
    <property type="term" value="F:magnesium ion binding"/>
    <property type="evidence" value="ECO:0007669"/>
    <property type="project" value="InterPro"/>
</dbReference>
<dbReference type="GO" id="GO:0006281">
    <property type="term" value="P:DNA repair"/>
    <property type="evidence" value="ECO:0007669"/>
    <property type="project" value="InterPro"/>
</dbReference>
<evidence type="ECO:0000313" key="1">
    <source>
        <dbReference type="EMBL" id="CED90281.1"/>
    </source>
</evidence>
<dbReference type="EMBL" id="LK995470">
    <property type="protein sequence ID" value="CED90281.1"/>
    <property type="molecule type" value="Genomic_DNA"/>
</dbReference>
<dbReference type="Gene3D" id="3.30.1330.70">
    <property type="entry name" value="Holliday junction resolvase RusA"/>
    <property type="match status" value="1"/>
</dbReference>